<dbReference type="Gene3D" id="3.90.105.10">
    <property type="entry name" value="Molybdopterin biosynthesis moea protein, domain 2"/>
    <property type="match status" value="1"/>
</dbReference>
<dbReference type="InterPro" id="IPR005111">
    <property type="entry name" value="MoeA_C_domain_IV"/>
</dbReference>
<dbReference type="InterPro" id="IPR038987">
    <property type="entry name" value="MoeA-like"/>
</dbReference>
<keyword evidence="6 11" id="KW-0808">Transferase</keyword>
<name>A0A061SSQ3_9RHOB</name>
<evidence type="ECO:0000256" key="10">
    <source>
        <dbReference type="ARBA" id="ARBA00047317"/>
    </source>
</evidence>
<dbReference type="FunFam" id="3.40.980.10:FF:000004">
    <property type="entry name" value="Molybdopterin molybdenumtransferase"/>
    <property type="match status" value="1"/>
</dbReference>
<keyword evidence="5 11" id="KW-0500">Molybdenum</keyword>
<comment type="pathway">
    <text evidence="3 11">Cofactor biosynthesis; molybdopterin biosynthesis.</text>
</comment>
<dbReference type="InterPro" id="IPR036688">
    <property type="entry name" value="MoeA_C_domain_IV_sf"/>
</dbReference>
<dbReference type="NCBIfam" id="TIGR00177">
    <property type="entry name" value="molyb_syn"/>
    <property type="match status" value="1"/>
</dbReference>
<dbReference type="PROSITE" id="PS01079">
    <property type="entry name" value="MOCF_BIOSYNTHESIS_2"/>
    <property type="match status" value="1"/>
</dbReference>
<dbReference type="SMART" id="SM00852">
    <property type="entry name" value="MoCF_biosynth"/>
    <property type="match status" value="1"/>
</dbReference>
<dbReference type="UniPathway" id="UPA00344"/>
<comment type="catalytic activity">
    <reaction evidence="10">
        <text>adenylyl-molybdopterin + molybdate = Mo-molybdopterin + AMP + H(+)</text>
        <dbReference type="Rhea" id="RHEA:35047"/>
        <dbReference type="ChEBI" id="CHEBI:15378"/>
        <dbReference type="ChEBI" id="CHEBI:36264"/>
        <dbReference type="ChEBI" id="CHEBI:62727"/>
        <dbReference type="ChEBI" id="CHEBI:71302"/>
        <dbReference type="ChEBI" id="CHEBI:456215"/>
        <dbReference type="EC" id="2.10.1.1"/>
    </reaction>
</comment>
<evidence type="ECO:0000259" key="12">
    <source>
        <dbReference type="SMART" id="SM00852"/>
    </source>
</evidence>
<dbReference type="InterPro" id="IPR008284">
    <property type="entry name" value="MoCF_biosynth_CS"/>
</dbReference>
<evidence type="ECO:0000256" key="11">
    <source>
        <dbReference type="RuleBase" id="RU365090"/>
    </source>
</evidence>
<protein>
    <recommendedName>
        <fullName evidence="11">Molybdopterin molybdenumtransferase</fullName>
        <ecNumber evidence="11">2.10.1.1</ecNumber>
    </recommendedName>
</protein>
<evidence type="ECO:0000256" key="1">
    <source>
        <dbReference type="ARBA" id="ARBA00001946"/>
    </source>
</evidence>
<dbReference type="GO" id="GO:0046872">
    <property type="term" value="F:metal ion binding"/>
    <property type="evidence" value="ECO:0007669"/>
    <property type="project" value="UniProtKB-UniRule"/>
</dbReference>
<dbReference type="GO" id="GO:0005829">
    <property type="term" value="C:cytosol"/>
    <property type="evidence" value="ECO:0007669"/>
    <property type="project" value="TreeGrafter"/>
</dbReference>
<dbReference type="Gene3D" id="2.40.340.10">
    <property type="entry name" value="MoeA, C-terminal, domain IV"/>
    <property type="match status" value="1"/>
</dbReference>
<feature type="domain" description="MoaB/Mog" evidence="12">
    <location>
        <begin position="210"/>
        <end position="348"/>
    </location>
</feature>
<organism evidence="13 14">
    <name type="scientific">Sulfitobacter mediterraneus</name>
    <dbReference type="NCBI Taxonomy" id="83219"/>
    <lineage>
        <taxon>Bacteria</taxon>
        <taxon>Pseudomonadati</taxon>
        <taxon>Pseudomonadota</taxon>
        <taxon>Alphaproteobacteria</taxon>
        <taxon>Rhodobacterales</taxon>
        <taxon>Roseobacteraceae</taxon>
        <taxon>Sulfitobacter</taxon>
    </lineage>
</organism>
<evidence type="ECO:0000256" key="8">
    <source>
        <dbReference type="ARBA" id="ARBA00022842"/>
    </source>
</evidence>
<accession>A0A061SSQ3</accession>
<keyword evidence="14" id="KW-1185">Reference proteome</keyword>
<reference evidence="13 14" key="1">
    <citation type="journal article" date="2014" name="Genome Announc.">
        <title>Draft Genome Sequences of Two Isolates of the Roseobacter Group, Sulfitobacter sp. Strains 3SOLIMAR09 and 1FIGIMAR09, from Harbors of Mallorca Island (Mediterranean Sea).</title>
        <authorList>
            <person name="Mas-Llado M."/>
            <person name="Pina-Villalonga J.M."/>
            <person name="Brunet-Galmes I."/>
            <person name="Nogales B."/>
            <person name="Bosch R."/>
        </authorList>
    </citation>
    <scope>NUCLEOTIDE SEQUENCE [LARGE SCALE GENOMIC DNA]</scope>
    <source>
        <strain evidence="13 14">1FIGIMAR09</strain>
    </source>
</reference>
<comment type="function">
    <text evidence="2 11">Catalyzes the insertion of molybdate into adenylated molybdopterin with the concomitant release of AMP.</text>
</comment>
<dbReference type="eggNOG" id="COG0303">
    <property type="taxonomic scope" value="Bacteria"/>
</dbReference>
<dbReference type="Gene3D" id="3.40.980.10">
    <property type="entry name" value="MoaB/Mog-like domain"/>
    <property type="match status" value="1"/>
</dbReference>
<evidence type="ECO:0000313" key="14">
    <source>
        <dbReference type="Proteomes" id="UP000027337"/>
    </source>
</evidence>
<dbReference type="Pfam" id="PF03454">
    <property type="entry name" value="MoeA_C"/>
    <property type="match status" value="1"/>
</dbReference>
<evidence type="ECO:0000256" key="7">
    <source>
        <dbReference type="ARBA" id="ARBA00022723"/>
    </source>
</evidence>
<dbReference type="PANTHER" id="PTHR10192:SF5">
    <property type="entry name" value="GEPHYRIN"/>
    <property type="match status" value="1"/>
</dbReference>
<evidence type="ECO:0000256" key="4">
    <source>
        <dbReference type="ARBA" id="ARBA00010763"/>
    </source>
</evidence>
<dbReference type="Pfam" id="PF03453">
    <property type="entry name" value="MoeA_N"/>
    <property type="match status" value="1"/>
</dbReference>
<dbReference type="EC" id="2.10.1.1" evidence="11"/>
<dbReference type="GO" id="GO:0061599">
    <property type="term" value="F:molybdopterin molybdotransferase activity"/>
    <property type="evidence" value="ECO:0007669"/>
    <property type="project" value="UniProtKB-UniRule"/>
</dbReference>
<evidence type="ECO:0000256" key="3">
    <source>
        <dbReference type="ARBA" id="ARBA00005046"/>
    </source>
</evidence>
<proteinExistence type="inferred from homology"/>
<keyword evidence="7 11" id="KW-0479">Metal-binding</keyword>
<dbReference type="GO" id="GO:0006777">
    <property type="term" value="P:Mo-molybdopterin cofactor biosynthetic process"/>
    <property type="evidence" value="ECO:0007669"/>
    <property type="project" value="UniProtKB-UniRule"/>
</dbReference>
<dbReference type="SUPFAM" id="SSF63867">
    <property type="entry name" value="MoeA C-terminal domain-like"/>
    <property type="match status" value="1"/>
</dbReference>
<dbReference type="InterPro" id="IPR036425">
    <property type="entry name" value="MoaB/Mog-like_dom_sf"/>
</dbReference>
<dbReference type="SUPFAM" id="SSF53218">
    <property type="entry name" value="Molybdenum cofactor biosynthesis proteins"/>
    <property type="match status" value="1"/>
</dbReference>
<dbReference type="STRING" id="83219.PM02_15030"/>
<dbReference type="Gene3D" id="2.170.190.11">
    <property type="entry name" value="Molybdopterin biosynthesis moea protein, domain 3"/>
    <property type="match status" value="1"/>
</dbReference>
<dbReference type="Pfam" id="PF00994">
    <property type="entry name" value="MoCF_biosynth"/>
    <property type="match status" value="1"/>
</dbReference>
<dbReference type="InterPro" id="IPR001453">
    <property type="entry name" value="MoaB/Mog_dom"/>
</dbReference>
<dbReference type="CDD" id="cd00887">
    <property type="entry name" value="MoeA"/>
    <property type="match status" value="1"/>
</dbReference>
<keyword evidence="9 11" id="KW-0501">Molybdenum cofactor biosynthesis</keyword>
<evidence type="ECO:0000256" key="2">
    <source>
        <dbReference type="ARBA" id="ARBA00002901"/>
    </source>
</evidence>
<keyword evidence="8 11" id="KW-0460">Magnesium</keyword>
<evidence type="ECO:0000256" key="5">
    <source>
        <dbReference type="ARBA" id="ARBA00022505"/>
    </source>
</evidence>
<dbReference type="SUPFAM" id="SSF63882">
    <property type="entry name" value="MoeA N-terminal region -like"/>
    <property type="match status" value="1"/>
</dbReference>
<sequence>MAVWALLKGRDMTKHEILELPGCGCEDAPQTKSLLPVSEALQQIRQATGRISELEELPVDETLGRVLGRDVQAQIMMPPFDNSAMDGYALRRGDCPQEGPFRLPVVQRIAAGQAAQAPLEPGTCTRIFTGAPIPAGADTVVMQEQVQLAGGMAVFGRAPSEGQNIRRAGEDVALGDVIVPAGQVITTRELAAITGAGLAKVQVVRKLRIAVICTGSELAHAGETLNPGQIYDVNGPMLKSAVAAIGAELVHQSECPDTKQALAAAMADASEIADLVITTGGVSVGEEDHVHGAILQAGGDLKFAGVAIKPGKPLSFGRIGRALFLGLPGNPVAAFVTWTLFAKPLCQRLSGAADGLRTARLVRADTPLQHKTGRCEYRPATIVGRDDQGREVVHLGPQVHSAQLAPLVGCDGLVRLPGDVKELPLGSMLEFLPFEG</sequence>
<gene>
    <name evidence="13" type="ORF">PM02_15030</name>
</gene>
<dbReference type="InterPro" id="IPR036135">
    <property type="entry name" value="MoeA_linker/N_sf"/>
</dbReference>
<dbReference type="InterPro" id="IPR005110">
    <property type="entry name" value="MoeA_linker/N"/>
</dbReference>
<dbReference type="AlphaFoldDB" id="A0A061SSQ3"/>
<dbReference type="Proteomes" id="UP000027337">
    <property type="component" value="Unassembled WGS sequence"/>
</dbReference>
<evidence type="ECO:0000256" key="9">
    <source>
        <dbReference type="ARBA" id="ARBA00023150"/>
    </source>
</evidence>
<evidence type="ECO:0000313" key="13">
    <source>
        <dbReference type="EMBL" id="KAJ02275.1"/>
    </source>
</evidence>
<comment type="similarity">
    <text evidence="4 11">Belongs to the MoeA family.</text>
</comment>
<comment type="caution">
    <text evidence="13">The sequence shown here is derived from an EMBL/GenBank/DDBJ whole genome shotgun (WGS) entry which is preliminary data.</text>
</comment>
<dbReference type="PANTHER" id="PTHR10192">
    <property type="entry name" value="MOLYBDOPTERIN BIOSYNTHESIS PROTEIN"/>
    <property type="match status" value="1"/>
</dbReference>
<evidence type="ECO:0000256" key="6">
    <source>
        <dbReference type="ARBA" id="ARBA00022679"/>
    </source>
</evidence>
<dbReference type="NCBIfam" id="NF045515">
    <property type="entry name" value="Glp_gephyrin"/>
    <property type="match status" value="1"/>
</dbReference>
<dbReference type="EMBL" id="JEMU01000013">
    <property type="protein sequence ID" value="KAJ02275.1"/>
    <property type="molecule type" value="Genomic_DNA"/>
</dbReference>
<dbReference type="FunFam" id="2.170.190.11:FF:000001">
    <property type="entry name" value="Molybdopterin molybdenumtransferase"/>
    <property type="match status" value="1"/>
</dbReference>
<comment type="cofactor">
    <cofactor evidence="1 11">
        <name>Mg(2+)</name>
        <dbReference type="ChEBI" id="CHEBI:18420"/>
    </cofactor>
</comment>